<evidence type="ECO:0000256" key="5">
    <source>
        <dbReference type="ARBA" id="ARBA00025050"/>
    </source>
</evidence>
<gene>
    <name evidence="6" type="primary">frr</name>
    <name evidence="9" type="ORF">EV675_3348</name>
</gene>
<dbReference type="FunFam" id="3.30.1360.40:FF:000001">
    <property type="entry name" value="Ribosome-recycling factor"/>
    <property type="match status" value="1"/>
</dbReference>
<keyword evidence="10" id="KW-1185">Reference proteome</keyword>
<evidence type="ECO:0000256" key="4">
    <source>
        <dbReference type="ARBA" id="ARBA00022917"/>
    </source>
</evidence>
<evidence type="ECO:0000256" key="3">
    <source>
        <dbReference type="ARBA" id="ARBA00022490"/>
    </source>
</evidence>
<proteinExistence type="inferred from homology"/>
<protein>
    <recommendedName>
        <fullName evidence="6">Ribosome-recycling factor</fullName>
        <shortName evidence="6">RRF</shortName>
    </recommendedName>
    <alternativeName>
        <fullName evidence="6">Ribosome-releasing factor</fullName>
    </alternativeName>
</protein>
<keyword evidence="3 6" id="KW-0963">Cytoplasm</keyword>
<dbReference type="GO" id="GO:0002184">
    <property type="term" value="P:cytoplasmic translational termination"/>
    <property type="evidence" value="ECO:0007669"/>
    <property type="project" value="TreeGrafter"/>
</dbReference>
<dbReference type="OrthoDB" id="9804006at2"/>
<dbReference type="InterPro" id="IPR036191">
    <property type="entry name" value="RRF_sf"/>
</dbReference>
<dbReference type="RefSeq" id="WP_124689716.1">
    <property type="nucleotide sequence ID" value="NZ_SGXC01000002.1"/>
</dbReference>
<comment type="caution">
    <text evidence="9">The sequence shown here is derived from an EMBL/GenBank/DDBJ whole genome shotgun (WGS) entry which is preliminary data.</text>
</comment>
<dbReference type="SUPFAM" id="SSF55194">
    <property type="entry name" value="Ribosome recycling factor, RRF"/>
    <property type="match status" value="1"/>
</dbReference>
<evidence type="ECO:0000256" key="7">
    <source>
        <dbReference type="SAM" id="Coils"/>
    </source>
</evidence>
<dbReference type="Gene3D" id="1.10.132.20">
    <property type="entry name" value="Ribosome-recycling factor"/>
    <property type="match status" value="1"/>
</dbReference>
<evidence type="ECO:0000313" key="9">
    <source>
        <dbReference type="EMBL" id="RZS80736.1"/>
    </source>
</evidence>
<keyword evidence="4 6" id="KW-0648">Protein biosynthesis</keyword>
<dbReference type="PANTHER" id="PTHR20982:SF3">
    <property type="entry name" value="MITOCHONDRIAL RIBOSOME RECYCLING FACTOR PSEUDO 1"/>
    <property type="match status" value="1"/>
</dbReference>
<dbReference type="InterPro" id="IPR002661">
    <property type="entry name" value="Ribosome_recyc_fac"/>
</dbReference>
<sequence length="186" mass="20842">MSASDVKKNAETKMGKSIDTLKGSLAKIRTGRAHAGILDHVQVEYYGSMVPLSQVANVSVLDARTLSVQAWEKKMAQVVEKAIRESDLGLNPQSMGDLIRVPMPALTEERRRELTKVVKGEGEDAKVAVRNLRRDANEQLKRLVKDKEISEDEERRAQDDVQKLTDRFVAEIDKVVTQKEAEIMTV</sequence>
<dbReference type="GO" id="GO:0005829">
    <property type="term" value="C:cytosol"/>
    <property type="evidence" value="ECO:0007669"/>
    <property type="project" value="GOC"/>
</dbReference>
<evidence type="ECO:0000259" key="8">
    <source>
        <dbReference type="Pfam" id="PF01765"/>
    </source>
</evidence>
<dbReference type="GO" id="GO:0043023">
    <property type="term" value="F:ribosomal large subunit binding"/>
    <property type="evidence" value="ECO:0007669"/>
    <property type="project" value="TreeGrafter"/>
</dbReference>
<dbReference type="Proteomes" id="UP000292445">
    <property type="component" value="Unassembled WGS sequence"/>
</dbReference>
<dbReference type="EMBL" id="SGXC01000002">
    <property type="protein sequence ID" value="RZS80736.1"/>
    <property type="molecule type" value="Genomic_DNA"/>
</dbReference>
<dbReference type="InterPro" id="IPR023584">
    <property type="entry name" value="Ribosome_recyc_fac_dom"/>
</dbReference>
<organism evidence="9 10">
    <name type="scientific">Pigmentiphaga kullae</name>
    <dbReference type="NCBI Taxonomy" id="151784"/>
    <lineage>
        <taxon>Bacteria</taxon>
        <taxon>Pseudomonadati</taxon>
        <taxon>Pseudomonadota</taxon>
        <taxon>Betaproteobacteria</taxon>
        <taxon>Burkholderiales</taxon>
        <taxon>Alcaligenaceae</taxon>
        <taxon>Pigmentiphaga</taxon>
    </lineage>
</organism>
<evidence type="ECO:0000313" key="10">
    <source>
        <dbReference type="Proteomes" id="UP000292445"/>
    </source>
</evidence>
<dbReference type="HAMAP" id="MF_00040">
    <property type="entry name" value="RRF"/>
    <property type="match status" value="1"/>
</dbReference>
<dbReference type="CDD" id="cd00520">
    <property type="entry name" value="RRF"/>
    <property type="match status" value="1"/>
</dbReference>
<reference evidence="9 10" key="1">
    <citation type="submission" date="2019-02" db="EMBL/GenBank/DDBJ databases">
        <title>Genomic Encyclopedia of Type Strains, Phase IV (KMG-IV): sequencing the most valuable type-strain genomes for metagenomic binning, comparative biology and taxonomic classification.</title>
        <authorList>
            <person name="Goeker M."/>
        </authorList>
    </citation>
    <scope>NUCLEOTIDE SEQUENCE [LARGE SCALE GENOMIC DNA]</scope>
    <source>
        <strain evidence="9 10">K24</strain>
    </source>
</reference>
<accession>A0A4Q7NCN6</accession>
<dbReference type="Gene3D" id="3.30.1360.40">
    <property type="match status" value="1"/>
</dbReference>
<feature type="domain" description="Ribosome recycling factor" evidence="8">
    <location>
        <begin position="22"/>
        <end position="184"/>
    </location>
</feature>
<comment type="subcellular location">
    <subcellularLocation>
        <location evidence="1 6">Cytoplasm</location>
    </subcellularLocation>
</comment>
<evidence type="ECO:0000256" key="1">
    <source>
        <dbReference type="ARBA" id="ARBA00004496"/>
    </source>
</evidence>
<dbReference type="FunFam" id="1.10.132.20:FF:000001">
    <property type="entry name" value="Ribosome-recycling factor"/>
    <property type="match status" value="1"/>
</dbReference>
<name>A0A4Q7NCN6_9BURK</name>
<comment type="function">
    <text evidence="5 6">Responsible for the release of ribosomes from messenger RNA at the termination of protein biosynthesis. May increase the efficiency of translation by recycling ribosomes from one round of translation to another.</text>
</comment>
<feature type="coiled-coil region" evidence="7">
    <location>
        <begin position="133"/>
        <end position="167"/>
    </location>
</feature>
<comment type="similarity">
    <text evidence="2 6">Belongs to the RRF family.</text>
</comment>
<evidence type="ECO:0000256" key="2">
    <source>
        <dbReference type="ARBA" id="ARBA00005912"/>
    </source>
</evidence>
<dbReference type="NCBIfam" id="TIGR00496">
    <property type="entry name" value="frr"/>
    <property type="match status" value="1"/>
</dbReference>
<dbReference type="AlphaFoldDB" id="A0A4Q7NCN6"/>
<dbReference type="Pfam" id="PF01765">
    <property type="entry name" value="RRF"/>
    <property type="match status" value="1"/>
</dbReference>
<keyword evidence="7" id="KW-0175">Coiled coil</keyword>
<evidence type="ECO:0000256" key="6">
    <source>
        <dbReference type="HAMAP-Rule" id="MF_00040"/>
    </source>
</evidence>
<dbReference type="PANTHER" id="PTHR20982">
    <property type="entry name" value="RIBOSOME RECYCLING FACTOR"/>
    <property type="match status" value="1"/>
</dbReference>